<gene>
    <name evidence="1" type="ORF">ABENE_04495</name>
</gene>
<dbReference type="Proteomes" id="UP000017837">
    <property type="component" value="Unassembled WGS sequence"/>
</dbReference>
<organism evidence="1 2">
    <name type="scientific">Asticcacaulis benevestitus DSM 16100 = ATCC BAA-896</name>
    <dbReference type="NCBI Taxonomy" id="1121022"/>
    <lineage>
        <taxon>Bacteria</taxon>
        <taxon>Pseudomonadati</taxon>
        <taxon>Pseudomonadota</taxon>
        <taxon>Alphaproteobacteria</taxon>
        <taxon>Caulobacterales</taxon>
        <taxon>Caulobacteraceae</taxon>
        <taxon>Asticcacaulis</taxon>
    </lineage>
</organism>
<dbReference type="PATRIC" id="fig|1121022.4.peg.892"/>
<evidence type="ECO:0000313" key="2">
    <source>
        <dbReference type="Proteomes" id="UP000017837"/>
    </source>
</evidence>
<dbReference type="STRING" id="1121022.GCA_000376105_00206"/>
<keyword evidence="2" id="KW-1185">Reference proteome</keyword>
<dbReference type="EMBL" id="AWGB01000006">
    <property type="protein sequence ID" value="ESQ93952.1"/>
    <property type="molecule type" value="Genomic_DNA"/>
</dbReference>
<name>V4PJ13_9CAUL</name>
<reference evidence="1 2" key="1">
    <citation type="journal article" date="2014" name="Nature">
        <title>Sequential evolution of bacterial morphology by co-option of a developmental regulator.</title>
        <authorList>
            <person name="Jiang C."/>
            <person name="Brown P.J."/>
            <person name="Ducret A."/>
            <person name="Brun Y.V."/>
        </authorList>
    </citation>
    <scope>NUCLEOTIDE SEQUENCE [LARGE SCALE GENOMIC DNA]</scope>
    <source>
        <strain evidence="1 2">DSM 16100</strain>
    </source>
</reference>
<evidence type="ECO:0000313" key="1">
    <source>
        <dbReference type="EMBL" id="ESQ93952.1"/>
    </source>
</evidence>
<sequence>MMPPCYRGHVSDQRLTGQEIAASGLTYEQIVEAVEWLVLDSIGPKVNGMAGDIILGGMAQAMTRIAMATNKIEQREAMQMIRSMFMAKPNECPA</sequence>
<protein>
    <submittedName>
        <fullName evidence="1">Uncharacterized protein</fullName>
    </submittedName>
</protein>
<accession>V4PJ13</accession>
<comment type="caution">
    <text evidence="1">The sequence shown here is derived from an EMBL/GenBank/DDBJ whole genome shotgun (WGS) entry which is preliminary data.</text>
</comment>
<dbReference type="AlphaFoldDB" id="V4PJ13"/>
<proteinExistence type="predicted"/>